<evidence type="ECO:0000259" key="3">
    <source>
        <dbReference type="Pfam" id="PF20072"/>
    </source>
</evidence>
<reference evidence="4 5" key="1">
    <citation type="submission" date="2018-04" db="EMBL/GenBank/DDBJ databases">
        <title>Genomic Encyclopedia of Archaeal and Bacterial Type Strains, Phase II (KMG-II): from individual species to whole genera.</title>
        <authorList>
            <person name="Goeker M."/>
        </authorList>
    </citation>
    <scope>NUCLEOTIDE SEQUENCE [LARGE SCALE GENOMIC DNA]</scope>
    <source>
        <strain evidence="4 5">DSM 100977</strain>
    </source>
</reference>
<dbReference type="RefSeq" id="WP_107845649.1">
    <property type="nucleotide sequence ID" value="NZ_QBKS01000001.1"/>
</dbReference>
<gene>
    <name evidence="4" type="ORF">C8N43_2232</name>
</gene>
<keyword evidence="2" id="KW-0472">Membrane</keyword>
<organism evidence="4 5">
    <name type="scientific">Litoreibacter ponti</name>
    <dbReference type="NCBI Taxonomy" id="1510457"/>
    <lineage>
        <taxon>Bacteria</taxon>
        <taxon>Pseudomonadati</taxon>
        <taxon>Pseudomonadota</taxon>
        <taxon>Alphaproteobacteria</taxon>
        <taxon>Rhodobacterales</taxon>
        <taxon>Roseobacteraceae</taxon>
        <taxon>Litoreibacter</taxon>
    </lineage>
</organism>
<feature type="region of interest" description="Disordered" evidence="1">
    <location>
        <begin position="92"/>
        <end position="113"/>
    </location>
</feature>
<evidence type="ECO:0000313" key="4">
    <source>
        <dbReference type="EMBL" id="PTX57562.1"/>
    </source>
</evidence>
<dbReference type="Proteomes" id="UP000243978">
    <property type="component" value="Unassembled WGS sequence"/>
</dbReference>
<evidence type="ECO:0000256" key="2">
    <source>
        <dbReference type="SAM" id="Phobius"/>
    </source>
</evidence>
<keyword evidence="5" id="KW-1185">Reference proteome</keyword>
<accession>A0A2T6BND5</accession>
<proteinExistence type="predicted"/>
<dbReference type="EMBL" id="QBKS01000001">
    <property type="protein sequence ID" value="PTX57562.1"/>
    <property type="molecule type" value="Genomic_DNA"/>
</dbReference>
<protein>
    <recommendedName>
        <fullName evidence="3">DUF6468 domain-containing protein</fullName>
    </recommendedName>
</protein>
<evidence type="ECO:0000313" key="5">
    <source>
        <dbReference type="Proteomes" id="UP000243978"/>
    </source>
</evidence>
<dbReference type="Pfam" id="PF20072">
    <property type="entry name" value="DUF6468"/>
    <property type="match status" value="1"/>
</dbReference>
<feature type="transmembrane region" description="Helical" evidence="2">
    <location>
        <begin position="6"/>
        <end position="24"/>
    </location>
</feature>
<name>A0A2T6BND5_9RHOB</name>
<sequence>MDFFADILLGFGALFAAVYCLILSRKLSKLKGLDQDLGSAIAILSKQVDEMTKVLTEAKETATESSRELEDKTSSAKEIADRLEMMIAALHDLPDPSSGDAASAPEEESDKTVTMFMRNASRKQAS</sequence>
<dbReference type="AlphaFoldDB" id="A0A2T6BND5"/>
<evidence type="ECO:0000256" key="1">
    <source>
        <dbReference type="SAM" id="MobiDB-lite"/>
    </source>
</evidence>
<dbReference type="InterPro" id="IPR045531">
    <property type="entry name" value="DUF6468"/>
</dbReference>
<dbReference type="OrthoDB" id="7630018at2"/>
<keyword evidence="2" id="KW-1133">Transmembrane helix</keyword>
<feature type="domain" description="DUF6468" evidence="3">
    <location>
        <begin position="31"/>
        <end position="93"/>
    </location>
</feature>
<keyword evidence="2" id="KW-0812">Transmembrane</keyword>
<comment type="caution">
    <text evidence="4">The sequence shown here is derived from an EMBL/GenBank/DDBJ whole genome shotgun (WGS) entry which is preliminary data.</text>
</comment>